<dbReference type="EC" id="3.2.2.21" evidence="2"/>
<organism evidence="6 7">
    <name type="scientific">Falsochrobactrum ovis</name>
    <dbReference type="NCBI Taxonomy" id="1293442"/>
    <lineage>
        <taxon>Bacteria</taxon>
        <taxon>Pseudomonadati</taxon>
        <taxon>Pseudomonadota</taxon>
        <taxon>Alphaproteobacteria</taxon>
        <taxon>Hyphomicrobiales</taxon>
        <taxon>Brucellaceae</taxon>
        <taxon>Falsochrobactrum</taxon>
    </lineage>
</organism>
<proteinExistence type="predicted"/>
<dbReference type="GO" id="GO:0032993">
    <property type="term" value="C:protein-DNA complex"/>
    <property type="evidence" value="ECO:0007669"/>
    <property type="project" value="TreeGrafter"/>
</dbReference>
<dbReference type="GO" id="GO:0006285">
    <property type="term" value="P:base-excision repair, AP site formation"/>
    <property type="evidence" value="ECO:0007669"/>
    <property type="project" value="TreeGrafter"/>
</dbReference>
<dbReference type="GO" id="GO:0008725">
    <property type="term" value="F:DNA-3-methyladenine glycosylase activity"/>
    <property type="evidence" value="ECO:0007669"/>
    <property type="project" value="TreeGrafter"/>
</dbReference>
<keyword evidence="3" id="KW-0227">DNA damage</keyword>
<dbReference type="Proteomes" id="UP000249453">
    <property type="component" value="Unassembled WGS sequence"/>
</dbReference>
<dbReference type="GO" id="GO:0032131">
    <property type="term" value="F:alkylated DNA binding"/>
    <property type="evidence" value="ECO:0007669"/>
    <property type="project" value="TreeGrafter"/>
</dbReference>
<protein>
    <recommendedName>
        <fullName evidence="2">DNA-3-methyladenine glycosylase II</fullName>
        <ecNumber evidence="2">3.2.2.21</ecNumber>
    </recommendedName>
</protein>
<comment type="catalytic activity">
    <reaction evidence="1">
        <text>Hydrolysis of alkylated DNA, releasing 3-methyladenine, 3-methylguanine, 7-methylguanine and 7-methyladenine.</text>
        <dbReference type="EC" id="3.2.2.21"/>
    </reaction>
</comment>
<reference evidence="6 7" key="1">
    <citation type="submission" date="2018-06" db="EMBL/GenBank/DDBJ databases">
        <title>Genomic Encyclopedia of Type Strains, Phase IV (KMG-IV): sequencing the most valuable type-strain genomes for metagenomic binning, comparative biology and taxonomic classification.</title>
        <authorList>
            <person name="Goeker M."/>
        </authorList>
    </citation>
    <scope>NUCLEOTIDE SEQUENCE [LARGE SCALE GENOMIC DNA]</scope>
    <source>
        <strain evidence="6 7">DSM 26720</strain>
    </source>
</reference>
<dbReference type="SMART" id="SM00478">
    <property type="entry name" value="ENDO3c"/>
    <property type="match status" value="1"/>
</dbReference>
<dbReference type="GO" id="GO:0005737">
    <property type="term" value="C:cytoplasm"/>
    <property type="evidence" value="ECO:0007669"/>
    <property type="project" value="TreeGrafter"/>
</dbReference>
<evidence type="ECO:0000313" key="6">
    <source>
        <dbReference type="EMBL" id="RAK29949.1"/>
    </source>
</evidence>
<dbReference type="OrthoDB" id="9785929at2"/>
<evidence type="ECO:0000256" key="1">
    <source>
        <dbReference type="ARBA" id="ARBA00000086"/>
    </source>
</evidence>
<dbReference type="EMBL" id="QLMK01000004">
    <property type="protein sequence ID" value="RAK29949.1"/>
    <property type="molecule type" value="Genomic_DNA"/>
</dbReference>
<keyword evidence="7" id="KW-1185">Reference proteome</keyword>
<sequence>MHRINKLEDIAVGLRWLVDADPRLQRVLDLAQPVPLRRFEPGFQSLASIVVGQQLSIASASAIWTRLNAYIDPLTPENFMAAGEAVWRAAGLSRSKQVTLSALSAAITSNAVDLHALCDQSTEEALAQLVGLKGIGPWTAEVYLLFAEGHPDIFPAGDVALQAAVGHAFGYENRPNANELRVVAEQWVPWRGVAARLFWAYYAHMKGRSAFPVQ</sequence>
<dbReference type="InterPro" id="IPR011257">
    <property type="entry name" value="DNA_glycosylase"/>
</dbReference>
<dbReference type="GO" id="GO:0006307">
    <property type="term" value="P:DNA alkylation repair"/>
    <property type="evidence" value="ECO:0007669"/>
    <property type="project" value="TreeGrafter"/>
</dbReference>
<dbReference type="SUPFAM" id="SSF48150">
    <property type="entry name" value="DNA-glycosylase"/>
    <property type="match status" value="1"/>
</dbReference>
<dbReference type="PANTHER" id="PTHR43003">
    <property type="entry name" value="DNA-3-METHYLADENINE GLYCOSYLASE"/>
    <property type="match status" value="1"/>
</dbReference>
<dbReference type="CDD" id="cd00056">
    <property type="entry name" value="ENDO3c"/>
    <property type="match status" value="1"/>
</dbReference>
<feature type="domain" description="HhH-GPD" evidence="5">
    <location>
        <begin position="51"/>
        <end position="203"/>
    </location>
</feature>
<gene>
    <name evidence="6" type="ORF">C7374_1046</name>
</gene>
<dbReference type="GO" id="GO:0043916">
    <property type="term" value="F:DNA-7-methylguanine glycosylase activity"/>
    <property type="evidence" value="ECO:0007669"/>
    <property type="project" value="TreeGrafter"/>
</dbReference>
<dbReference type="Pfam" id="PF00730">
    <property type="entry name" value="HhH-GPD"/>
    <property type="match status" value="1"/>
</dbReference>
<evidence type="ECO:0000256" key="4">
    <source>
        <dbReference type="ARBA" id="ARBA00023204"/>
    </source>
</evidence>
<evidence type="ECO:0000313" key="7">
    <source>
        <dbReference type="Proteomes" id="UP000249453"/>
    </source>
</evidence>
<accession>A0A364JVT7</accession>
<dbReference type="Gene3D" id="1.10.1670.40">
    <property type="match status" value="1"/>
</dbReference>
<comment type="caution">
    <text evidence="6">The sequence shown here is derived from an EMBL/GenBank/DDBJ whole genome shotgun (WGS) entry which is preliminary data.</text>
</comment>
<dbReference type="InterPro" id="IPR003265">
    <property type="entry name" value="HhH-GPD_domain"/>
</dbReference>
<evidence type="ECO:0000256" key="3">
    <source>
        <dbReference type="ARBA" id="ARBA00022763"/>
    </source>
</evidence>
<dbReference type="Gene3D" id="1.10.340.30">
    <property type="entry name" value="Hypothetical protein, domain 2"/>
    <property type="match status" value="1"/>
</dbReference>
<dbReference type="PANTHER" id="PTHR43003:SF13">
    <property type="entry name" value="DNA-3-METHYLADENINE GLYCOSYLASE 2"/>
    <property type="match status" value="1"/>
</dbReference>
<dbReference type="InterPro" id="IPR051912">
    <property type="entry name" value="Alkylbase_DNA_Glycosylase/TA"/>
</dbReference>
<name>A0A364JVT7_9HYPH</name>
<dbReference type="AlphaFoldDB" id="A0A364JVT7"/>
<evidence type="ECO:0000256" key="2">
    <source>
        <dbReference type="ARBA" id="ARBA00012000"/>
    </source>
</evidence>
<evidence type="ECO:0000259" key="5">
    <source>
        <dbReference type="SMART" id="SM00478"/>
    </source>
</evidence>
<keyword evidence="4" id="KW-0234">DNA repair</keyword>
<dbReference type="RefSeq" id="WP_111574978.1">
    <property type="nucleotide sequence ID" value="NZ_JBHEEY010000005.1"/>
</dbReference>